<dbReference type="InterPro" id="IPR036396">
    <property type="entry name" value="Cyt_P450_sf"/>
</dbReference>
<keyword evidence="2" id="KW-0479">Metal-binding</keyword>
<evidence type="ECO:0000256" key="1">
    <source>
        <dbReference type="ARBA" id="ARBA00010617"/>
    </source>
</evidence>
<protein>
    <recommendedName>
        <fullName evidence="8">Cytochrome P450</fullName>
    </recommendedName>
</protein>
<feature type="transmembrane region" description="Helical" evidence="5">
    <location>
        <begin position="12"/>
        <end position="31"/>
    </location>
</feature>
<accession>A0ABP0V1B8</accession>
<reference evidence="6" key="1">
    <citation type="submission" date="2024-02" db="EMBL/GenBank/DDBJ databases">
        <authorList>
            <consortium name="ELIXIR-Norway"/>
            <consortium name="Elixir Norway"/>
        </authorList>
    </citation>
    <scope>NUCLEOTIDE SEQUENCE</scope>
</reference>
<keyword evidence="5" id="KW-0812">Transmembrane</keyword>
<dbReference type="CDD" id="cd20618">
    <property type="entry name" value="CYP71_clan"/>
    <property type="match status" value="2"/>
</dbReference>
<dbReference type="PROSITE" id="PS00086">
    <property type="entry name" value="CYTOCHROME_P450"/>
    <property type="match status" value="2"/>
</dbReference>
<proteinExistence type="inferred from homology"/>
<evidence type="ECO:0000313" key="6">
    <source>
        <dbReference type="EMBL" id="CAK9235096.1"/>
    </source>
</evidence>
<dbReference type="SUPFAM" id="SSF48264">
    <property type="entry name" value="Cytochrome P450"/>
    <property type="match status" value="2"/>
</dbReference>
<dbReference type="InterPro" id="IPR002401">
    <property type="entry name" value="Cyt_P450_E_grp-I"/>
</dbReference>
<dbReference type="Pfam" id="PF00067">
    <property type="entry name" value="p450"/>
    <property type="match status" value="2"/>
</dbReference>
<comment type="similarity">
    <text evidence="1">Belongs to the cytochrome P450 family.</text>
</comment>
<keyword evidence="7" id="KW-1185">Reference proteome</keyword>
<dbReference type="PANTHER" id="PTHR47944">
    <property type="entry name" value="CYTOCHROME P450 98A9"/>
    <property type="match status" value="1"/>
</dbReference>
<dbReference type="Proteomes" id="UP001497512">
    <property type="component" value="Chromosome 8"/>
</dbReference>
<keyword evidence="5" id="KW-0472">Membrane</keyword>
<name>A0ABP0V1B8_9BRYO</name>
<dbReference type="EMBL" id="OZ019900">
    <property type="protein sequence ID" value="CAK9235096.1"/>
    <property type="molecule type" value="Genomic_DNA"/>
</dbReference>
<keyword evidence="4" id="KW-0408">Iron</keyword>
<evidence type="ECO:0000256" key="2">
    <source>
        <dbReference type="ARBA" id="ARBA00022723"/>
    </source>
</evidence>
<dbReference type="PRINTS" id="PR00463">
    <property type="entry name" value="EP450I"/>
</dbReference>
<organism evidence="6 7">
    <name type="scientific">Sphagnum troendelagicum</name>
    <dbReference type="NCBI Taxonomy" id="128251"/>
    <lineage>
        <taxon>Eukaryota</taxon>
        <taxon>Viridiplantae</taxon>
        <taxon>Streptophyta</taxon>
        <taxon>Embryophyta</taxon>
        <taxon>Bryophyta</taxon>
        <taxon>Sphagnophytina</taxon>
        <taxon>Sphagnopsida</taxon>
        <taxon>Sphagnales</taxon>
        <taxon>Sphagnaceae</taxon>
        <taxon>Sphagnum</taxon>
    </lineage>
</organism>
<dbReference type="Gene3D" id="1.10.630.10">
    <property type="entry name" value="Cytochrome P450"/>
    <property type="match status" value="2"/>
</dbReference>
<gene>
    <name evidence="6" type="ORF">CSSPTR1EN2_LOCUS22546</name>
</gene>
<evidence type="ECO:0000256" key="5">
    <source>
        <dbReference type="SAM" id="Phobius"/>
    </source>
</evidence>
<evidence type="ECO:0000256" key="3">
    <source>
        <dbReference type="ARBA" id="ARBA00023002"/>
    </source>
</evidence>
<evidence type="ECO:0008006" key="8">
    <source>
        <dbReference type="Google" id="ProtNLM"/>
    </source>
</evidence>
<evidence type="ECO:0000313" key="7">
    <source>
        <dbReference type="Proteomes" id="UP001497512"/>
    </source>
</evidence>
<keyword evidence="3" id="KW-0560">Oxidoreductase</keyword>
<dbReference type="PRINTS" id="PR00385">
    <property type="entry name" value="P450"/>
</dbReference>
<evidence type="ECO:0000256" key="4">
    <source>
        <dbReference type="ARBA" id="ARBA00023004"/>
    </source>
</evidence>
<dbReference type="InterPro" id="IPR017972">
    <property type="entry name" value="Cyt_P450_CS"/>
</dbReference>
<dbReference type="PANTHER" id="PTHR47944:SF16">
    <property type="entry name" value="CYTOCHROME P450 FAMILY 1 SUBFAMILY A POLYPEPTIDE 1"/>
    <property type="match status" value="1"/>
</dbReference>
<sequence length="1008" mass="115654">MFQIVQQETLGENVGLFLVIMFSIFLVATLHTRFSRKSRCLPPGPWPWPIVGNLLMLGEHPHVTLTRWAEKYGPLMHLQLGSINTVVASSPTMAKEFLKTQDHVFQYRPSSFAFKILTKNLSMGVISGHALQHIRKICTNELFTFKRIQSFQPMRTKEIRETIKDIYKETNEGKAVDLTLKLSSMSTNHMTQMLFRKRYCGIGSDNEKTQWFKETIDAIHYWYGAFIISDYIPYLKWVTKLQGIDTSLQALRNQISNFVTKIMDEHRTTPSTPNSNIEDVPKDFVDVLFTMPQEDGIGHLTDDTIQGVIMDMLTAGIDTSTVTLEWVMAELLQHPDIMKCAQAELDNIVGTNRLVEESDIQNLPYLQAILKENYRIHPLGPFLIPHCSIEPSQVQGYNLPPNTRVLVNTWAMGRDPNTWEKPLQFDPNRFMQHHDIDVHGQHFELLPFGTGKRACPGRPLAVIFVQIVLARLLQSFDWSIPNMEQEPIDMSETFGLSLKKAKSLCVVAHPRLVCSKSKKLKNNKGKKSRCLPPGPWPWPIMGNLLMLGEHPHVTLTRWAEKYGPLMHLQLGSINTVVASSPTMAKEFLKTQDHVFQYRPSSLAFKILTKNSSMGVISGPALQHIRKICTNELFTFKRIQSFQPMRIKEIRETIKDIYEEANEGKMMDLTFKLASISTNHMTQMLFRKRYCGTRSDNNKTQWFKETIDAIQYWYGIFIISDYIPYLRWVTKLQGIDTTLQALQNQISNFVTKIMDEHRTTPPTPNSNIEDVPKDFVDVLFTMPQEDGIGHLTDDTIQGVIMDMLTRGTDTSAMTLEWVMAELLQHPNIMKCAQAELDNIVGTNKLVEESDLQNLPYLQAILKENFRIHPPGPFLIPHCSIEPSQVQGYNLPPNTRVLVNIWAMGRDPNTWEMPLEFDPNRFMQHHDIDVHGRHFELLPFGTGKRTCPGRPLALRFVQIVLARLLQSFDWSIPNMEQEPIDMSETFGLTLRKTKSLCVVAHPRLQAHFYD</sequence>
<keyword evidence="5" id="KW-1133">Transmembrane helix</keyword>
<dbReference type="InterPro" id="IPR001128">
    <property type="entry name" value="Cyt_P450"/>
</dbReference>